<evidence type="ECO:0000313" key="5">
    <source>
        <dbReference type="EMBL" id="WNZ43364.1"/>
    </source>
</evidence>
<gene>
    <name evidence="5" type="ORF">Q2T42_16045</name>
</gene>
<dbReference type="PANTHER" id="PTHR33293">
    <property type="entry name" value="INSERTION ELEMENT IS1 1 PROTEIN INSB-RELATED"/>
    <property type="match status" value="1"/>
</dbReference>
<keyword evidence="3" id="KW-0815">Transposition</keyword>
<reference evidence="5" key="2">
    <citation type="submission" date="2023-07" db="EMBL/GenBank/DDBJ databases">
        <authorList>
            <person name="Bai X.-H."/>
            <person name="Wang H.-H."/>
            <person name="Wang J."/>
            <person name="Ma M.-Y."/>
            <person name="Hu H.-H."/>
            <person name="Song Z.-L."/>
            <person name="Ma H.-G."/>
            <person name="Fan Y."/>
            <person name="Du C.-Y."/>
            <person name="Xu J.-C."/>
        </authorList>
    </citation>
    <scope>NUCLEOTIDE SEQUENCE</scope>
    <source>
        <strain evidence="5">CZ1</strain>
    </source>
</reference>
<dbReference type="Pfam" id="PF03400">
    <property type="entry name" value="DDE_Tnp_IS1"/>
    <property type="match status" value="1"/>
</dbReference>
<evidence type="ECO:0000256" key="2">
    <source>
        <dbReference type="ARBA" id="ARBA00008841"/>
    </source>
</evidence>
<dbReference type="InterPro" id="IPR005063">
    <property type="entry name" value="Transposase_27"/>
</dbReference>
<accession>A0AA96WSE1</accession>
<evidence type="ECO:0000256" key="1">
    <source>
        <dbReference type="ARBA" id="ARBA00004091"/>
    </source>
</evidence>
<dbReference type="InterPro" id="IPR051354">
    <property type="entry name" value="Transposase_27_IS1"/>
</dbReference>
<organism evidence="5">
    <name type="scientific">Leptolyngbya boryana CZ1</name>
    <dbReference type="NCBI Taxonomy" id="3060204"/>
    <lineage>
        <taxon>Bacteria</taxon>
        <taxon>Bacillati</taxon>
        <taxon>Cyanobacteriota</taxon>
        <taxon>Cyanophyceae</taxon>
        <taxon>Leptolyngbyales</taxon>
        <taxon>Leptolyngbyaceae</taxon>
        <taxon>Leptolyngbya group</taxon>
        <taxon>Leptolyngbya</taxon>
    </lineage>
</organism>
<evidence type="ECO:0000256" key="3">
    <source>
        <dbReference type="ARBA" id="ARBA00022578"/>
    </source>
</evidence>
<proteinExistence type="inferred from homology"/>
<keyword evidence="4" id="KW-0233">DNA recombination</keyword>
<protein>
    <submittedName>
        <fullName evidence="5">IS1 family transposase</fullName>
    </submittedName>
</protein>
<dbReference type="GO" id="GO:0006313">
    <property type="term" value="P:DNA transposition"/>
    <property type="evidence" value="ECO:0007669"/>
    <property type="project" value="InterPro"/>
</dbReference>
<dbReference type="NCBIfam" id="NF033558">
    <property type="entry name" value="transpos_IS1"/>
    <property type="match status" value="1"/>
</dbReference>
<reference evidence="5" key="1">
    <citation type="journal article" date="2023" name="Plants (Basel)">
        <title>Genomic Analysis of Leptolyngbya boryana CZ1 Reveals Efficient Carbon Fixation Modules.</title>
        <authorList>
            <person name="Bai X."/>
            <person name="Wang H."/>
            <person name="Cheng W."/>
            <person name="Wang J."/>
            <person name="Ma M."/>
            <person name="Hu H."/>
            <person name="Song Z."/>
            <person name="Ma H."/>
            <person name="Fan Y."/>
            <person name="Du C."/>
            <person name="Xu J."/>
        </authorList>
    </citation>
    <scope>NUCLEOTIDE SEQUENCE</scope>
    <source>
        <strain evidence="5">CZ1</strain>
    </source>
</reference>
<dbReference type="AlphaFoldDB" id="A0AA96WSE1"/>
<dbReference type="GO" id="GO:0004803">
    <property type="term" value="F:transposase activity"/>
    <property type="evidence" value="ECO:0007669"/>
    <property type="project" value="InterPro"/>
</dbReference>
<evidence type="ECO:0000256" key="4">
    <source>
        <dbReference type="ARBA" id="ARBA00023172"/>
    </source>
</evidence>
<dbReference type="PANTHER" id="PTHR33293:SF1">
    <property type="entry name" value="INSERTION ELEMENT IS1 1 PROTEIN INSB-RELATED"/>
    <property type="match status" value="1"/>
</dbReference>
<dbReference type="GO" id="GO:0003677">
    <property type="term" value="F:DNA binding"/>
    <property type="evidence" value="ECO:0007669"/>
    <property type="project" value="InterPro"/>
</dbReference>
<comment type="similarity">
    <text evidence="2">Belongs to the transposase 27 family.</text>
</comment>
<name>A0AA96WSE1_LEPBY</name>
<dbReference type="EMBL" id="CP130144">
    <property type="protein sequence ID" value="WNZ43364.1"/>
    <property type="molecule type" value="Genomic_DNA"/>
</dbReference>
<comment type="function">
    <text evidence="1">Absolutely required for transposition of IS1.</text>
</comment>
<sequence>MESPPTSAMVVKVEEAEMDEMWSFVQSKKQQRWLWHAIDHRSGAVLAYVLASHEDAALKQLQQLLAPFAIERFYTDSWGAYLRLLESQKHTVGKANTQRIERKHLTLRTRIKRLARKTICFSKSVWLHDVVIGLFINRYEFGRTV</sequence>